<evidence type="ECO:0000313" key="5">
    <source>
        <dbReference type="EMBL" id="SON55850.1"/>
    </source>
</evidence>
<feature type="domain" description="GHMP kinase C-terminal" evidence="4">
    <location>
        <begin position="233"/>
        <end position="314"/>
    </location>
</feature>
<evidence type="ECO:0000256" key="1">
    <source>
        <dbReference type="ARBA" id="ARBA00022679"/>
    </source>
</evidence>
<sequence>MNEIDFKMAGKTGEGADTKAPRSVRVEAPGRLHLGLLDLAGDLGRRFGSIGLALDQPRLRLTASLSDRLSVEAEDAIRIERYVHKVIDLLGLPEGLGNQVRIVIEEELPSHAGFGSGTQMALSVGAALAALGGVPFDAPRLAAGLDRGARSGIGLTAFLKGGFVVDGGRGPRSVVPPTISRLPFPEDWRVILVLDDSIVGVHGPQEAEAFRQLPPLAPETAAWLCRLTMMKLLPSLIEIDVTEFGSAVTEIQERLGDHFAPAQNGRRFVSPSVSEALAAFLDAGAAGVGQSSWGPTGFAIAGSEDEAKRLLDEVVMNCHSASHLKFLVTRGRNRGALITPPAGLASDRS</sequence>
<dbReference type="GO" id="GO:0005524">
    <property type="term" value="F:ATP binding"/>
    <property type="evidence" value="ECO:0007669"/>
    <property type="project" value="InterPro"/>
</dbReference>
<dbReference type="InterPro" id="IPR013750">
    <property type="entry name" value="GHMP_kinase_C_dom"/>
</dbReference>
<keyword evidence="2 5" id="KW-0418">Kinase</keyword>
<dbReference type="RefSeq" id="WP_245884244.1">
    <property type="nucleotide sequence ID" value="NZ_LT960614.1"/>
</dbReference>
<protein>
    <submittedName>
        <fullName evidence="5">4-diphosphocytidyl-2-C-methyl-D-erythritol kinase</fullName>
    </submittedName>
</protein>
<feature type="domain" description="GHMP kinase N-terminal" evidence="3">
    <location>
        <begin position="82"/>
        <end position="161"/>
    </location>
</feature>
<dbReference type="PANTHER" id="PTHR20861">
    <property type="entry name" value="HOMOSERINE/4-DIPHOSPHOCYTIDYL-2-C-METHYL-D-ERYTHRITOL KINASE"/>
    <property type="match status" value="1"/>
</dbReference>
<keyword evidence="1" id="KW-0808">Transferase</keyword>
<dbReference type="InterPro" id="IPR004422">
    <property type="entry name" value="RFAP_synthase"/>
</dbReference>
<dbReference type="InterPro" id="IPR006204">
    <property type="entry name" value="GHMP_kinase_N_dom"/>
</dbReference>
<dbReference type="SUPFAM" id="SSF54211">
    <property type="entry name" value="Ribosomal protein S5 domain 2-like"/>
    <property type="match status" value="1"/>
</dbReference>
<dbReference type="Pfam" id="PF00288">
    <property type="entry name" value="GHMP_kinases_N"/>
    <property type="match status" value="1"/>
</dbReference>
<proteinExistence type="predicted"/>
<dbReference type="Gene3D" id="3.30.230.10">
    <property type="match status" value="1"/>
</dbReference>
<organism evidence="5 6">
    <name type="scientific">Hartmannibacter diazotrophicus</name>
    <dbReference type="NCBI Taxonomy" id="1482074"/>
    <lineage>
        <taxon>Bacteria</taxon>
        <taxon>Pseudomonadati</taxon>
        <taxon>Pseudomonadota</taxon>
        <taxon>Alphaproteobacteria</taxon>
        <taxon>Hyphomicrobiales</taxon>
        <taxon>Pleomorphomonadaceae</taxon>
        <taxon>Hartmannibacter</taxon>
    </lineage>
</organism>
<dbReference type="NCBIfam" id="TIGR00144">
    <property type="entry name" value="beta_RFAP_syn"/>
    <property type="match status" value="1"/>
</dbReference>
<evidence type="ECO:0000256" key="2">
    <source>
        <dbReference type="ARBA" id="ARBA00022777"/>
    </source>
</evidence>
<dbReference type="EMBL" id="LT960614">
    <property type="protein sequence ID" value="SON55850.1"/>
    <property type="molecule type" value="Genomic_DNA"/>
</dbReference>
<dbReference type="PANTHER" id="PTHR20861:SF6">
    <property type="entry name" value="BETA-RIBOFURANOSYLPHENOL 5'-PHOSPHATE SYNTHASE"/>
    <property type="match status" value="1"/>
</dbReference>
<dbReference type="InterPro" id="IPR014721">
    <property type="entry name" value="Ribsml_uS5_D2-typ_fold_subgr"/>
</dbReference>
<dbReference type="Proteomes" id="UP000223606">
    <property type="component" value="Chromosome 1"/>
</dbReference>
<evidence type="ECO:0000259" key="4">
    <source>
        <dbReference type="Pfam" id="PF08544"/>
    </source>
</evidence>
<keyword evidence="6" id="KW-1185">Reference proteome</keyword>
<dbReference type="PIRSF" id="PIRSF004884">
    <property type="entry name" value="Sugar_kin_arch"/>
    <property type="match status" value="1"/>
</dbReference>
<reference evidence="6" key="1">
    <citation type="submission" date="2017-09" db="EMBL/GenBank/DDBJ databases">
        <title>Genome sequence of Nannocystis excedens DSM 71.</title>
        <authorList>
            <person name="Blom J."/>
        </authorList>
    </citation>
    <scope>NUCLEOTIDE SEQUENCE [LARGE SCALE GENOMIC DNA]</scope>
    <source>
        <strain evidence="6">type strain: E19</strain>
    </source>
</reference>
<dbReference type="InterPro" id="IPR020568">
    <property type="entry name" value="Ribosomal_Su5_D2-typ_SF"/>
</dbReference>
<name>A0A2C9D6N2_9HYPH</name>
<dbReference type="Pfam" id="PF08544">
    <property type="entry name" value="GHMP_kinases_C"/>
    <property type="match status" value="1"/>
</dbReference>
<accession>A0A2C9D6N2</accession>
<dbReference type="GO" id="GO:0016301">
    <property type="term" value="F:kinase activity"/>
    <property type="evidence" value="ECO:0007669"/>
    <property type="project" value="UniProtKB-KW"/>
</dbReference>
<evidence type="ECO:0000259" key="3">
    <source>
        <dbReference type="Pfam" id="PF00288"/>
    </source>
</evidence>
<evidence type="ECO:0000313" key="6">
    <source>
        <dbReference type="Proteomes" id="UP000223606"/>
    </source>
</evidence>
<dbReference type="KEGG" id="hdi:HDIA_2309"/>
<gene>
    <name evidence="5" type="ORF">HDIA_2309</name>
</gene>
<dbReference type="AlphaFoldDB" id="A0A2C9D6N2"/>